<evidence type="ECO:0000256" key="1">
    <source>
        <dbReference type="ARBA" id="ARBA00005199"/>
    </source>
</evidence>
<dbReference type="InterPro" id="IPR023214">
    <property type="entry name" value="HAD_sf"/>
</dbReference>
<evidence type="ECO:0000256" key="3">
    <source>
        <dbReference type="ARBA" id="ARBA00022801"/>
    </source>
</evidence>
<dbReference type="SUPFAM" id="SSF56784">
    <property type="entry name" value="HAD-like"/>
    <property type="match status" value="1"/>
</dbReference>
<dbReference type="NCBIfam" id="TIGR00685">
    <property type="entry name" value="T6PP"/>
    <property type="match status" value="1"/>
</dbReference>
<evidence type="ECO:0000256" key="2">
    <source>
        <dbReference type="ARBA" id="ARBA00008770"/>
    </source>
</evidence>
<protein>
    <recommendedName>
        <fullName evidence="4">Trehalose 6-phosphate phosphatase</fullName>
        <ecNumber evidence="4">3.1.3.12</ecNumber>
    </recommendedName>
</protein>
<dbReference type="UniPathway" id="UPA00299"/>
<dbReference type="RefSeq" id="WP_165498120.1">
    <property type="nucleotide sequence ID" value="NZ_SJFN01000004.1"/>
</dbReference>
<proteinExistence type="inferred from homology"/>
<sequence length="258" mass="27028">MSAATASQAGGPAVVAEARTEALFLDFDGTLVEIAETPDGTAVPATLVALLGRLQVAFDGAVAIVTGRTVADIDGFLAPLKMVVAGVHGGALRLGADDAVTRLAEPIADNVFERVTRVVRAVPGVLVEHKGTSIAVHWRAVPTASAYLEAELRHALAEVQAEADLILTRGRRVFEIVPRRVSKGAAIAAIAELPAFHGRRPIMIGDDVSDESAFEAAEHLGGIALRVAGEHFTDEIADFRGPAQVRAWLAALVERTTP</sequence>
<keyword evidence="6" id="KW-1185">Reference proteome</keyword>
<dbReference type="PANTHER" id="PTHR43768">
    <property type="entry name" value="TREHALOSE 6-PHOSPHATE PHOSPHATASE"/>
    <property type="match status" value="1"/>
</dbReference>
<dbReference type="Gene3D" id="3.40.50.1000">
    <property type="entry name" value="HAD superfamily/HAD-like"/>
    <property type="match status" value="1"/>
</dbReference>
<dbReference type="EC" id="3.1.3.12" evidence="4"/>
<comment type="catalytic activity">
    <reaction evidence="4">
        <text>alpha,alpha-trehalose 6-phosphate + H2O = alpha,alpha-trehalose + phosphate</text>
        <dbReference type="Rhea" id="RHEA:23420"/>
        <dbReference type="ChEBI" id="CHEBI:15377"/>
        <dbReference type="ChEBI" id="CHEBI:16551"/>
        <dbReference type="ChEBI" id="CHEBI:43474"/>
        <dbReference type="ChEBI" id="CHEBI:58429"/>
        <dbReference type="EC" id="3.1.3.12"/>
    </reaction>
</comment>
<comment type="pathway">
    <text evidence="1 4">Glycan biosynthesis; trehalose biosynthesis.</text>
</comment>
<dbReference type="NCBIfam" id="TIGR01484">
    <property type="entry name" value="HAD-SF-IIB"/>
    <property type="match status" value="1"/>
</dbReference>
<dbReference type="PANTHER" id="PTHR43768:SF3">
    <property type="entry name" value="TREHALOSE 6-PHOSPHATE PHOSPHATASE"/>
    <property type="match status" value="1"/>
</dbReference>
<dbReference type="InterPro" id="IPR036412">
    <property type="entry name" value="HAD-like_sf"/>
</dbReference>
<evidence type="ECO:0000313" key="6">
    <source>
        <dbReference type="Proteomes" id="UP000292781"/>
    </source>
</evidence>
<evidence type="ECO:0000256" key="4">
    <source>
        <dbReference type="RuleBase" id="RU361117"/>
    </source>
</evidence>
<dbReference type="Proteomes" id="UP000292781">
    <property type="component" value="Unassembled WGS sequence"/>
</dbReference>
<dbReference type="EMBL" id="SJFN01000004">
    <property type="protein sequence ID" value="TBW40373.1"/>
    <property type="molecule type" value="Genomic_DNA"/>
</dbReference>
<keyword evidence="4" id="KW-0479">Metal-binding</keyword>
<comment type="cofactor">
    <cofactor evidence="4">
        <name>Mg(2+)</name>
        <dbReference type="ChEBI" id="CHEBI:18420"/>
    </cofactor>
</comment>
<dbReference type="GO" id="GO:0004805">
    <property type="term" value="F:trehalose-phosphatase activity"/>
    <property type="evidence" value="ECO:0007669"/>
    <property type="project" value="UniProtKB-EC"/>
</dbReference>
<comment type="caution">
    <text evidence="5">The sequence shown here is derived from an EMBL/GenBank/DDBJ whole genome shotgun (WGS) entry which is preliminary data.</text>
</comment>
<organism evidence="5 6">
    <name type="scientific">Siculibacillus lacustris</name>
    <dbReference type="NCBI Taxonomy" id="1549641"/>
    <lineage>
        <taxon>Bacteria</taxon>
        <taxon>Pseudomonadati</taxon>
        <taxon>Pseudomonadota</taxon>
        <taxon>Alphaproteobacteria</taxon>
        <taxon>Hyphomicrobiales</taxon>
        <taxon>Ancalomicrobiaceae</taxon>
        <taxon>Siculibacillus</taxon>
    </lineage>
</organism>
<comment type="function">
    <text evidence="4">Removes the phosphate from trehalose 6-phosphate to produce free trehalose.</text>
</comment>
<gene>
    <name evidence="5" type="primary">otsB</name>
    <name evidence="5" type="ORF">EYW49_04095</name>
</gene>
<reference evidence="5 6" key="1">
    <citation type="submission" date="2019-02" db="EMBL/GenBank/DDBJ databases">
        <title>Siculibacillus lacustris gen. nov., sp. nov., a new rosette-forming bacterium isolated from a freshwater crater lake (Lake St. Ana, Romania).</title>
        <authorList>
            <person name="Felfoldi T."/>
            <person name="Marton Z."/>
            <person name="Szabo A."/>
            <person name="Mentes A."/>
            <person name="Boka K."/>
            <person name="Marialigeti K."/>
            <person name="Mathe I."/>
            <person name="Koncz M."/>
            <person name="Schumann P."/>
            <person name="Toth E."/>
        </authorList>
    </citation>
    <scope>NUCLEOTIDE SEQUENCE [LARGE SCALE GENOMIC DNA]</scope>
    <source>
        <strain evidence="5 6">SA-279</strain>
    </source>
</reference>
<keyword evidence="4" id="KW-0460">Magnesium</keyword>
<dbReference type="GO" id="GO:0046872">
    <property type="term" value="F:metal ion binding"/>
    <property type="evidence" value="ECO:0007669"/>
    <property type="project" value="UniProtKB-KW"/>
</dbReference>
<keyword evidence="3 4" id="KW-0378">Hydrolase</keyword>
<dbReference type="AlphaFoldDB" id="A0A4Q9VYS1"/>
<dbReference type="InterPro" id="IPR003337">
    <property type="entry name" value="Trehalose_PPase"/>
</dbReference>
<dbReference type="Gene3D" id="3.30.70.1020">
    <property type="entry name" value="Trehalose-6-phosphate phosphatase related protein, domain 2"/>
    <property type="match status" value="1"/>
</dbReference>
<accession>A0A4Q9VYS1</accession>
<evidence type="ECO:0000313" key="5">
    <source>
        <dbReference type="EMBL" id="TBW40373.1"/>
    </source>
</evidence>
<dbReference type="InterPro" id="IPR044651">
    <property type="entry name" value="OTSB-like"/>
</dbReference>
<dbReference type="Pfam" id="PF02358">
    <property type="entry name" value="Trehalose_PPase"/>
    <property type="match status" value="1"/>
</dbReference>
<dbReference type="InterPro" id="IPR006379">
    <property type="entry name" value="HAD-SF_hydro_IIB"/>
</dbReference>
<dbReference type="GO" id="GO:0005992">
    <property type="term" value="P:trehalose biosynthetic process"/>
    <property type="evidence" value="ECO:0007669"/>
    <property type="project" value="UniProtKB-UniPathway"/>
</dbReference>
<comment type="similarity">
    <text evidence="2 4">Belongs to the trehalose phosphatase family.</text>
</comment>
<name>A0A4Q9VYS1_9HYPH</name>